<evidence type="ECO:0000256" key="1">
    <source>
        <dbReference type="SAM" id="MobiDB-lite"/>
    </source>
</evidence>
<name>A0A9P4P0D5_9PEZI</name>
<evidence type="ECO:0000313" key="2">
    <source>
        <dbReference type="EMBL" id="KAF2434396.1"/>
    </source>
</evidence>
<accession>A0A9P4P0D5</accession>
<gene>
    <name evidence="2" type="ORF">EJ08DRAFT_582081</name>
</gene>
<proteinExistence type="predicted"/>
<protein>
    <submittedName>
        <fullName evidence="2">Uncharacterized protein</fullName>
    </submittedName>
</protein>
<feature type="region of interest" description="Disordered" evidence="1">
    <location>
        <begin position="1"/>
        <end position="28"/>
    </location>
</feature>
<feature type="non-terminal residue" evidence="2">
    <location>
        <position position="1"/>
    </location>
</feature>
<evidence type="ECO:0000313" key="3">
    <source>
        <dbReference type="Proteomes" id="UP000800235"/>
    </source>
</evidence>
<comment type="caution">
    <text evidence="2">The sequence shown here is derived from an EMBL/GenBank/DDBJ whole genome shotgun (WGS) entry which is preliminary data.</text>
</comment>
<keyword evidence="3" id="KW-1185">Reference proteome</keyword>
<dbReference type="OrthoDB" id="5278621at2759"/>
<reference evidence="2" key="1">
    <citation type="journal article" date="2020" name="Stud. Mycol.">
        <title>101 Dothideomycetes genomes: a test case for predicting lifestyles and emergence of pathogens.</title>
        <authorList>
            <person name="Haridas S."/>
            <person name="Albert R."/>
            <person name="Binder M."/>
            <person name="Bloem J."/>
            <person name="Labutti K."/>
            <person name="Salamov A."/>
            <person name="Andreopoulos B."/>
            <person name="Baker S."/>
            <person name="Barry K."/>
            <person name="Bills G."/>
            <person name="Bluhm B."/>
            <person name="Cannon C."/>
            <person name="Castanera R."/>
            <person name="Culley D."/>
            <person name="Daum C."/>
            <person name="Ezra D."/>
            <person name="Gonzalez J."/>
            <person name="Henrissat B."/>
            <person name="Kuo A."/>
            <person name="Liang C."/>
            <person name="Lipzen A."/>
            <person name="Lutzoni F."/>
            <person name="Magnuson J."/>
            <person name="Mondo S."/>
            <person name="Nolan M."/>
            <person name="Ohm R."/>
            <person name="Pangilinan J."/>
            <person name="Park H.-J."/>
            <person name="Ramirez L."/>
            <person name="Alfaro M."/>
            <person name="Sun H."/>
            <person name="Tritt A."/>
            <person name="Yoshinaga Y."/>
            <person name="Zwiers L.-H."/>
            <person name="Turgeon B."/>
            <person name="Goodwin S."/>
            <person name="Spatafora J."/>
            <person name="Crous P."/>
            <person name="Grigoriev I."/>
        </authorList>
    </citation>
    <scope>NUCLEOTIDE SEQUENCE</scope>
    <source>
        <strain evidence="2">CBS 130266</strain>
    </source>
</reference>
<dbReference type="Proteomes" id="UP000800235">
    <property type="component" value="Unassembled WGS sequence"/>
</dbReference>
<dbReference type="EMBL" id="MU007016">
    <property type="protein sequence ID" value="KAF2434396.1"/>
    <property type="molecule type" value="Genomic_DNA"/>
</dbReference>
<organism evidence="2 3">
    <name type="scientific">Tothia fuscella</name>
    <dbReference type="NCBI Taxonomy" id="1048955"/>
    <lineage>
        <taxon>Eukaryota</taxon>
        <taxon>Fungi</taxon>
        <taxon>Dikarya</taxon>
        <taxon>Ascomycota</taxon>
        <taxon>Pezizomycotina</taxon>
        <taxon>Dothideomycetes</taxon>
        <taxon>Pleosporomycetidae</taxon>
        <taxon>Venturiales</taxon>
        <taxon>Cylindrosympodiaceae</taxon>
        <taxon>Tothia</taxon>
    </lineage>
</organism>
<sequence length="66" mass="6414">NPSVISSGGAVGKQFNPDGNIGQIGEAIGGPFSKDGAIGSQFDASKDGIAGTVEKAVDGPSNPAKK</sequence>
<dbReference type="AlphaFoldDB" id="A0A9P4P0D5"/>